<accession>A0A0L8FUU6</accession>
<evidence type="ECO:0000313" key="1">
    <source>
        <dbReference type="EMBL" id="KOF68449.1"/>
    </source>
</evidence>
<dbReference type="EMBL" id="KQ426287">
    <property type="protein sequence ID" value="KOF68449.1"/>
    <property type="molecule type" value="Genomic_DNA"/>
</dbReference>
<sequence length="74" mass="8998">MTISMTQLYHCHLITEKTNLCRIMHKQNNRATHIFRECFKESHQEKQLYHILARRQGGTVKRQLYNHTHNHTQN</sequence>
<dbReference type="AlphaFoldDB" id="A0A0L8FUU6"/>
<protein>
    <submittedName>
        <fullName evidence="1">Uncharacterized protein</fullName>
    </submittedName>
</protein>
<reference evidence="1" key="1">
    <citation type="submission" date="2015-07" db="EMBL/GenBank/DDBJ databases">
        <title>MeaNS - Measles Nucleotide Surveillance Program.</title>
        <authorList>
            <person name="Tran T."/>
            <person name="Druce J."/>
        </authorList>
    </citation>
    <scope>NUCLEOTIDE SEQUENCE</scope>
    <source>
        <strain evidence="1">UCB-OBI-ISO-001</strain>
        <tissue evidence="1">Gonad</tissue>
    </source>
</reference>
<gene>
    <name evidence="1" type="ORF">OCBIM_22007312mg</name>
</gene>
<organism evidence="1">
    <name type="scientific">Octopus bimaculoides</name>
    <name type="common">California two-spotted octopus</name>
    <dbReference type="NCBI Taxonomy" id="37653"/>
    <lineage>
        <taxon>Eukaryota</taxon>
        <taxon>Metazoa</taxon>
        <taxon>Spiralia</taxon>
        <taxon>Lophotrochozoa</taxon>
        <taxon>Mollusca</taxon>
        <taxon>Cephalopoda</taxon>
        <taxon>Coleoidea</taxon>
        <taxon>Octopodiformes</taxon>
        <taxon>Octopoda</taxon>
        <taxon>Incirrata</taxon>
        <taxon>Octopodidae</taxon>
        <taxon>Octopus</taxon>
    </lineage>
</organism>
<proteinExistence type="predicted"/>
<name>A0A0L8FUU6_OCTBM</name>